<dbReference type="InterPro" id="IPR036847">
    <property type="entry name" value="RimP_C_sf"/>
</dbReference>
<organism evidence="6 7">
    <name type="scientific">Candidatus Mucispirillum faecigallinarum</name>
    <dbReference type="NCBI Taxonomy" id="2838699"/>
    <lineage>
        <taxon>Bacteria</taxon>
        <taxon>Pseudomonadati</taxon>
        <taxon>Deferribacterota</taxon>
        <taxon>Deferribacteres</taxon>
        <taxon>Deferribacterales</taxon>
        <taxon>Mucispirillaceae</taxon>
        <taxon>Mucispirillum</taxon>
    </lineage>
</organism>
<dbReference type="EMBL" id="DXAQ01000079">
    <property type="protein sequence ID" value="HIZ89290.1"/>
    <property type="molecule type" value="Genomic_DNA"/>
</dbReference>
<comment type="function">
    <text evidence="3">Required for maturation of 30S ribosomal subunits.</text>
</comment>
<comment type="caution">
    <text evidence="6">The sequence shown here is derived from an EMBL/GenBank/DDBJ whole genome shotgun (WGS) entry which is preliminary data.</text>
</comment>
<evidence type="ECO:0000313" key="7">
    <source>
        <dbReference type="Proteomes" id="UP000824176"/>
    </source>
</evidence>
<name>A0A9D2GV50_9BACT</name>
<dbReference type="SUPFAM" id="SSF75420">
    <property type="entry name" value="YhbC-like, N-terminal domain"/>
    <property type="match status" value="1"/>
</dbReference>
<proteinExistence type="inferred from homology"/>
<dbReference type="PANTHER" id="PTHR33867:SF1">
    <property type="entry name" value="RIBOSOME MATURATION FACTOR RIMP"/>
    <property type="match status" value="1"/>
</dbReference>
<evidence type="ECO:0000256" key="2">
    <source>
        <dbReference type="ARBA" id="ARBA00022517"/>
    </source>
</evidence>
<evidence type="ECO:0000259" key="4">
    <source>
        <dbReference type="Pfam" id="PF02576"/>
    </source>
</evidence>
<dbReference type="Gene3D" id="2.30.30.180">
    <property type="entry name" value="Ribosome maturation factor RimP, C-terminal domain"/>
    <property type="match status" value="1"/>
</dbReference>
<dbReference type="InterPro" id="IPR028998">
    <property type="entry name" value="RimP_C"/>
</dbReference>
<dbReference type="PANTHER" id="PTHR33867">
    <property type="entry name" value="RIBOSOME MATURATION FACTOR RIMP"/>
    <property type="match status" value="1"/>
</dbReference>
<dbReference type="SUPFAM" id="SSF74942">
    <property type="entry name" value="YhbC-like, C-terminal domain"/>
    <property type="match status" value="1"/>
</dbReference>
<dbReference type="GO" id="GO:0005829">
    <property type="term" value="C:cytosol"/>
    <property type="evidence" value="ECO:0007669"/>
    <property type="project" value="TreeGrafter"/>
</dbReference>
<reference evidence="6" key="1">
    <citation type="journal article" date="2021" name="PeerJ">
        <title>Extensive microbial diversity within the chicken gut microbiome revealed by metagenomics and culture.</title>
        <authorList>
            <person name="Gilroy R."/>
            <person name="Ravi A."/>
            <person name="Getino M."/>
            <person name="Pursley I."/>
            <person name="Horton D.L."/>
            <person name="Alikhan N.F."/>
            <person name="Baker D."/>
            <person name="Gharbi K."/>
            <person name="Hall N."/>
            <person name="Watson M."/>
            <person name="Adriaenssens E.M."/>
            <person name="Foster-Nyarko E."/>
            <person name="Jarju S."/>
            <person name="Secka A."/>
            <person name="Antonio M."/>
            <person name="Oren A."/>
            <person name="Chaudhuri R.R."/>
            <person name="La Ragione R."/>
            <person name="Hildebrand F."/>
            <person name="Pallen M.J."/>
        </authorList>
    </citation>
    <scope>NUCLEOTIDE SEQUENCE</scope>
    <source>
        <strain evidence="6">ChiW4-1371</strain>
    </source>
</reference>
<comment type="subcellular location">
    <subcellularLocation>
        <location evidence="3">Cytoplasm</location>
    </subcellularLocation>
</comment>
<reference evidence="6" key="2">
    <citation type="submission" date="2021-04" db="EMBL/GenBank/DDBJ databases">
        <authorList>
            <person name="Gilroy R."/>
        </authorList>
    </citation>
    <scope>NUCLEOTIDE SEQUENCE</scope>
    <source>
        <strain evidence="6">ChiW4-1371</strain>
    </source>
</reference>
<dbReference type="Pfam" id="PF02576">
    <property type="entry name" value="RimP_N"/>
    <property type="match status" value="1"/>
</dbReference>
<feature type="domain" description="Ribosome maturation factor RimP C-terminal" evidence="5">
    <location>
        <begin position="88"/>
        <end position="156"/>
    </location>
</feature>
<keyword evidence="2 3" id="KW-0690">Ribosome biogenesis</keyword>
<evidence type="ECO:0000313" key="6">
    <source>
        <dbReference type="EMBL" id="HIZ89290.1"/>
    </source>
</evidence>
<keyword evidence="1 3" id="KW-0963">Cytoplasm</keyword>
<dbReference type="CDD" id="cd01734">
    <property type="entry name" value="YlxS_C"/>
    <property type="match status" value="1"/>
</dbReference>
<dbReference type="InterPro" id="IPR035956">
    <property type="entry name" value="RimP_N_sf"/>
</dbReference>
<dbReference type="Proteomes" id="UP000824176">
    <property type="component" value="Unassembled WGS sequence"/>
</dbReference>
<dbReference type="InterPro" id="IPR003728">
    <property type="entry name" value="Ribosome_maturation_RimP"/>
</dbReference>
<accession>A0A9D2GV50</accession>
<comment type="similarity">
    <text evidence="3">Belongs to the RimP family.</text>
</comment>
<dbReference type="GO" id="GO:0006412">
    <property type="term" value="P:translation"/>
    <property type="evidence" value="ECO:0007669"/>
    <property type="project" value="TreeGrafter"/>
</dbReference>
<dbReference type="InterPro" id="IPR028989">
    <property type="entry name" value="RimP_N"/>
</dbReference>
<dbReference type="HAMAP" id="MF_01077">
    <property type="entry name" value="RimP"/>
    <property type="match status" value="1"/>
</dbReference>
<sequence length="156" mass="17894">MRLIVPKGFKEYAEKTASDFNCKVLDITFKPEKKSNTLRVTIDGDDTSLNICAEISRKLSAWLDSHEDEIKCTSYNFEVSSPGPDRKLVTEQDFIKCINKTVYFETKTKAADGRRRYKGKVISCENGIVHIYTKEESAEFDIVISDISKARIEYEF</sequence>
<dbReference type="Pfam" id="PF17384">
    <property type="entry name" value="DUF150_C"/>
    <property type="match status" value="1"/>
</dbReference>
<evidence type="ECO:0000259" key="5">
    <source>
        <dbReference type="Pfam" id="PF17384"/>
    </source>
</evidence>
<gene>
    <name evidence="3" type="primary">rimP</name>
    <name evidence="6" type="ORF">H9804_05035</name>
</gene>
<evidence type="ECO:0000256" key="3">
    <source>
        <dbReference type="HAMAP-Rule" id="MF_01077"/>
    </source>
</evidence>
<dbReference type="AlphaFoldDB" id="A0A9D2GV50"/>
<dbReference type="GO" id="GO:0000028">
    <property type="term" value="P:ribosomal small subunit assembly"/>
    <property type="evidence" value="ECO:0007669"/>
    <property type="project" value="TreeGrafter"/>
</dbReference>
<protein>
    <recommendedName>
        <fullName evidence="3">Ribosome maturation factor RimP</fullName>
    </recommendedName>
</protein>
<feature type="domain" description="Ribosome maturation factor RimP N-terminal" evidence="4">
    <location>
        <begin position="14"/>
        <end position="83"/>
    </location>
</feature>
<dbReference type="Gene3D" id="3.30.300.70">
    <property type="entry name" value="RimP-like superfamily, N-terminal"/>
    <property type="match status" value="1"/>
</dbReference>
<evidence type="ECO:0000256" key="1">
    <source>
        <dbReference type="ARBA" id="ARBA00022490"/>
    </source>
</evidence>